<keyword evidence="5" id="KW-1185">Reference proteome</keyword>
<protein>
    <submittedName>
        <fullName evidence="4">MBL fold metallo-hydrolase</fullName>
    </submittedName>
</protein>
<dbReference type="RefSeq" id="WP_232016250.1">
    <property type="nucleotide sequence ID" value="NZ_AP019308.1"/>
</dbReference>
<evidence type="ECO:0000313" key="5">
    <source>
        <dbReference type="Proteomes" id="UP000275368"/>
    </source>
</evidence>
<dbReference type="Pfam" id="PF12706">
    <property type="entry name" value="Lactamase_B_2"/>
    <property type="match status" value="1"/>
</dbReference>
<accession>A0A3G9IM37</accession>
<keyword evidence="4" id="KW-0378">Hydrolase</keyword>
<dbReference type="PANTHER" id="PTHR42663">
    <property type="entry name" value="HYDROLASE C777.06C-RELATED-RELATED"/>
    <property type="match status" value="1"/>
</dbReference>
<evidence type="ECO:0000313" key="4">
    <source>
        <dbReference type="EMBL" id="BBH19910.1"/>
    </source>
</evidence>
<reference evidence="4 5" key="1">
    <citation type="submission" date="2018-11" db="EMBL/GenBank/DDBJ databases">
        <title>Complete genome sequence of Paenibacillus baekrokdamisoli strain KCTC 33723.</title>
        <authorList>
            <person name="Kang S.W."/>
            <person name="Lee K.C."/>
            <person name="Kim K.K."/>
            <person name="Kim J.S."/>
            <person name="Kim D.S."/>
            <person name="Ko S.H."/>
            <person name="Yang S.H."/>
            <person name="Lee J.S."/>
        </authorList>
    </citation>
    <scope>NUCLEOTIDE SEQUENCE [LARGE SCALE GENOMIC DNA]</scope>
    <source>
        <strain evidence="4 5">KCTC 33723</strain>
    </source>
</reference>
<sequence>MSTTVTFWGTGDSMGVPRVYCSCKVCEEARTSGHNKRLRSLVHLSDEEYGTMLIDCGPDWRHQMEAAGLKRIDRILITHAHFDHIGGLAEWADMCRWLGCKGEVYAMPDVIADIHSRFPWIGNHLVFHAIEGDLEFGGWRVFCWKVNHGKNGYAYAFRFTHPASGRSFAYCSDSIALTEEQRQPLYGLDLLIFGTSFYKEPFPYETRSVYDVIEALILIKEWEPKRTIFTHLSHDIDLQHDYKLSSGVAFATTGLQVTL</sequence>
<organism evidence="4 5">
    <name type="scientific">Paenibacillus baekrokdamisoli</name>
    <dbReference type="NCBI Taxonomy" id="1712516"/>
    <lineage>
        <taxon>Bacteria</taxon>
        <taxon>Bacillati</taxon>
        <taxon>Bacillota</taxon>
        <taxon>Bacilli</taxon>
        <taxon>Bacillales</taxon>
        <taxon>Paenibacillaceae</taxon>
        <taxon>Paenibacillus</taxon>
    </lineage>
</organism>
<dbReference type="CDD" id="cd16279">
    <property type="entry name" value="metallo-hydrolase-like_MBL-fold"/>
    <property type="match status" value="1"/>
</dbReference>
<dbReference type="PANTHER" id="PTHR42663:SF6">
    <property type="entry name" value="HYDROLASE C777.06C-RELATED"/>
    <property type="match status" value="1"/>
</dbReference>
<dbReference type="SMART" id="SM00849">
    <property type="entry name" value="Lactamase_B"/>
    <property type="match status" value="1"/>
</dbReference>
<dbReference type="GO" id="GO:0016787">
    <property type="term" value="F:hydrolase activity"/>
    <property type="evidence" value="ECO:0007669"/>
    <property type="project" value="UniProtKB-KW"/>
</dbReference>
<dbReference type="InterPro" id="IPR036866">
    <property type="entry name" value="RibonucZ/Hydroxyglut_hydro"/>
</dbReference>
<comment type="catalytic activity">
    <reaction evidence="1">
        <text>3',5'-cyclic CMP + H2O = CMP + H(+)</text>
        <dbReference type="Rhea" id="RHEA:72675"/>
        <dbReference type="ChEBI" id="CHEBI:15377"/>
        <dbReference type="ChEBI" id="CHEBI:15378"/>
        <dbReference type="ChEBI" id="CHEBI:58003"/>
        <dbReference type="ChEBI" id="CHEBI:60377"/>
    </reaction>
    <physiologicalReaction direction="left-to-right" evidence="1">
        <dbReference type="Rhea" id="RHEA:72676"/>
    </physiologicalReaction>
</comment>
<evidence type="ECO:0000256" key="3">
    <source>
        <dbReference type="ARBA" id="ARBA00048505"/>
    </source>
</evidence>
<gene>
    <name evidence="4" type="ORF">Back11_12550</name>
</gene>
<proteinExistence type="predicted"/>
<dbReference type="Gene3D" id="3.60.15.10">
    <property type="entry name" value="Ribonuclease Z/Hydroxyacylglutathione hydrolase-like"/>
    <property type="match status" value="1"/>
</dbReference>
<dbReference type="SUPFAM" id="SSF56281">
    <property type="entry name" value="Metallo-hydrolase/oxidoreductase"/>
    <property type="match status" value="1"/>
</dbReference>
<comment type="catalytic activity">
    <reaction evidence="3">
        <text>3',5'-cyclic UMP + H2O = UMP + H(+)</text>
        <dbReference type="Rhea" id="RHEA:70575"/>
        <dbReference type="ChEBI" id="CHEBI:15377"/>
        <dbReference type="ChEBI" id="CHEBI:15378"/>
        <dbReference type="ChEBI" id="CHEBI:57865"/>
        <dbReference type="ChEBI" id="CHEBI:184387"/>
    </reaction>
    <physiologicalReaction direction="left-to-right" evidence="3">
        <dbReference type="Rhea" id="RHEA:70576"/>
    </physiologicalReaction>
</comment>
<name>A0A3G9IM37_9BACL</name>
<dbReference type="EMBL" id="AP019308">
    <property type="protein sequence ID" value="BBH19910.1"/>
    <property type="molecule type" value="Genomic_DNA"/>
</dbReference>
<dbReference type="KEGG" id="pbk:Back11_12550"/>
<dbReference type="Proteomes" id="UP000275368">
    <property type="component" value="Chromosome"/>
</dbReference>
<comment type="function">
    <text evidence="2">Counteracts the endogenous Pycsar antiviral defense system. Phosphodiesterase that enables metal-dependent hydrolysis of host cyclic nucleotide Pycsar defense signals such as cCMP and cUMP.</text>
</comment>
<evidence type="ECO:0000256" key="2">
    <source>
        <dbReference type="ARBA" id="ARBA00034301"/>
    </source>
</evidence>
<dbReference type="AlphaFoldDB" id="A0A3G9IM37"/>
<evidence type="ECO:0000256" key="1">
    <source>
        <dbReference type="ARBA" id="ARBA00034221"/>
    </source>
</evidence>
<dbReference type="InterPro" id="IPR001279">
    <property type="entry name" value="Metallo-B-lactamas"/>
</dbReference>